<dbReference type="KEGG" id="mmai:sS8_2325"/>
<gene>
    <name evidence="2" type="ORF">sS8_2325</name>
</gene>
<protein>
    <submittedName>
        <fullName evidence="2">Uncharacterized protein</fullName>
    </submittedName>
</protein>
<evidence type="ECO:0000313" key="2">
    <source>
        <dbReference type="EMBL" id="BBA34277.1"/>
    </source>
</evidence>
<accession>A0A250KRQ0</accession>
<evidence type="ECO:0000256" key="1">
    <source>
        <dbReference type="SAM" id="MobiDB-lite"/>
    </source>
</evidence>
<keyword evidence="3" id="KW-1185">Reference proteome</keyword>
<name>A0A250KRQ0_9GAMM</name>
<sequence length="68" mass="7309">MEAAYGQRRQVCDTVIAPSSGDESAGNGFGRASLARRGRTGQSATLGRREEDFDWEVFIFPVLDSVGG</sequence>
<dbReference type="EMBL" id="AP017928">
    <property type="protein sequence ID" value="BBA34277.1"/>
    <property type="molecule type" value="Genomic_DNA"/>
</dbReference>
<dbReference type="Proteomes" id="UP000266313">
    <property type="component" value="Chromosome"/>
</dbReference>
<feature type="region of interest" description="Disordered" evidence="1">
    <location>
        <begin position="16"/>
        <end position="45"/>
    </location>
</feature>
<organism evidence="2 3">
    <name type="scientific">Methylocaldum marinum</name>
    <dbReference type="NCBI Taxonomy" id="1432792"/>
    <lineage>
        <taxon>Bacteria</taxon>
        <taxon>Pseudomonadati</taxon>
        <taxon>Pseudomonadota</taxon>
        <taxon>Gammaproteobacteria</taxon>
        <taxon>Methylococcales</taxon>
        <taxon>Methylococcaceae</taxon>
        <taxon>Methylocaldum</taxon>
    </lineage>
</organism>
<proteinExistence type="predicted"/>
<evidence type="ECO:0000313" key="3">
    <source>
        <dbReference type="Proteomes" id="UP000266313"/>
    </source>
</evidence>
<reference evidence="2 3" key="1">
    <citation type="submission" date="2016-12" db="EMBL/GenBank/DDBJ databases">
        <title>Genome sequencing of Methylocaldum marinum.</title>
        <authorList>
            <person name="Takeuchi M."/>
            <person name="Kamagata Y."/>
            <person name="Hiraoka S."/>
            <person name="Oshima K."/>
            <person name="Hattori M."/>
            <person name="Iwasaki W."/>
        </authorList>
    </citation>
    <scope>NUCLEOTIDE SEQUENCE [LARGE SCALE GENOMIC DNA]</scope>
    <source>
        <strain evidence="2 3">S8</strain>
    </source>
</reference>
<dbReference type="AlphaFoldDB" id="A0A250KRQ0"/>